<dbReference type="InterPro" id="IPR018788">
    <property type="entry name" value="Proteasome_assmbl_chp_3"/>
</dbReference>
<name>A0A4S4M6S1_9AGAM</name>
<dbReference type="InterPro" id="IPR053720">
    <property type="entry name" value="Psm_Assembly_Chaperone"/>
</dbReference>
<dbReference type="Gene3D" id="3.30.230.90">
    <property type="match status" value="1"/>
</dbReference>
<dbReference type="OrthoDB" id="5593278at2759"/>
<protein>
    <recommendedName>
        <fullName evidence="4">Proteasome assembly chaperone 3</fullName>
    </recommendedName>
</protein>
<comment type="caution">
    <text evidence="2">The sequence shown here is derived from an EMBL/GenBank/DDBJ whole genome shotgun (WGS) entry which is preliminary data.</text>
</comment>
<evidence type="ECO:0000256" key="1">
    <source>
        <dbReference type="SAM" id="MobiDB-lite"/>
    </source>
</evidence>
<dbReference type="GO" id="GO:0043248">
    <property type="term" value="P:proteasome assembly"/>
    <property type="evidence" value="ECO:0007669"/>
    <property type="project" value="InterPro"/>
</dbReference>
<gene>
    <name evidence="2" type="ORF">EW146_g627</name>
</gene>
<proteinExistence type="predicted"/>
<evidence type="ECO:0008006" key="4">
    <source>
        <dbReference type="Google" id="ProtNLM"/>
    </source>
</evidence>
<dbReference type="AlphaFoldDB" id="A0A4S4M6S1"/>
<dbReference type="PANTHER" id="PTHR31051:SF1">
    <property type="entry name" value="PROTEASOME ASSEMBLY CHAPERONE 3"/>
    <property type="match status" value="1"/>
</dbReference>
<dbReference type="Proteomes" id="UP000310158">
    <property type="component" value="Unassembled WGS sequence"/>
</dbReference>
<organism evidence="2 3">
    <name type="scientific">Bondarzewia mesenterica</name>
    <dbReference type="NCBI Taxonomy" id="1095465"/>
    <lineage>
        <taxon>Eukaryota</taxon>
        <taxon>Fungi</taxon>
        <taxon>Dikarya</taxon>
        <taxon>Basidiomycota</taxon>
        <taxon>Agaricomycotina</taxon>
        <taxon>Agaricomycetes</taxon>
        <taxon>Russulales</taxon>
        <taxon>Bondarzewiaceae</taxon>
        <taxon>Bondarzewia</taxon>
    </lineage>
</organism>
<dbReference type="PANTHER" id="PTHR31051">
    <property type="entry name" value="PROTEASOME ASSEMBLY CHAPERONE 3"/>
    <property type="match status" value="1"/>
</dbReference>
<dbReference type="EMBL" id="SGPL01000014">
    <property type="protein sequence ID" value="THH20775.1"/>
    <property type="molecule type" value="Genomic_DNA"/>
</dbReference>
<reference evidence="2 3" key="1">
    <citation type="submission" date="2019-02" db="EMBL/GenBank/DDBJ databases">
        <title>Genome sequencing of the rare red list fungi Bondarzewia mesenterica.</title>
        <authorList>
            <person name="Buettner E."/>
            <person name="Kellner H."/>
        </authorList>
    </citation>
    <scope>NUCLEOTIDE SEQUENCE [LARGE SCALE GENOMIC DNA]</scope>
    <source>
        <strain evidence="2 3">DSM 108281</strain>
    </source>
</reference>
<accession>A0A4S4M6S1</accession>
<evidence type="ECO:0000313" key="2">
    <source>
        <dbReference type="EMBL" id="THH20775.1"/>
    </source>
</evidence>
<feature type="region of interest" description="Disordered" evidence="1">
    <location>
        <begin position="51"/>
        <end position="74"/>
    </location>
</feature>
<keyword evidence="3" id="KW-1185">Reference proteome</keyword>
<sequence length="160" mass="17079">MLQTARAERIVNGVPTEALLQCFADRILVLVTQLGKVGNLIQATIPPTVPLLPAPPPDPSNLNPSHRPLPPPPPSIELTPLLGNAPSPETQPLYSLYASQIATIIWTAESDGLLGSSRRGVIVGIALKRRTGTPGESANADDTETFLSVMDMVFELLEQN</sequence>
<evidence type="ECO:0000313" key="3">
    <source>
        <dbReference type="Proteomes" id="UP000310158"/>
    </source>
</evidence>